<keyword evidence="1 3" id="KW-0807">Transducer</keyword>
<keyword evidence="4" id="KW-1133">Transmembrane helix</keyword>
<dbReference type="PANTHER" id="PTHR32089">
    <property type="entry name" value="METHYL-ACCEPTING CHEMOTAXIS PROTEIN MCPB"/>
    <property type="match status" value="1"/>
</dbReference>
<dbReference type="AlphaFoldDB" id="A0A2S7FB12"/>
<dbReference type="PROSITE" id="PS50111">
    <property type="entry name" value="CHEMOTAXIS_TRANSDUC_2"/>
    <property type="match status" value="1"/>
</dbReference>
<comment type="similarity">
    <text evidence="2">Belongs to the methyl-accepting chemotaxis (MCP) protein family.</text>
</comment>
<dbReference type="GO" id="GO:0016020">
    <property type="term" value="C:membrane"/>
    <property type="evidence" value="ECO:0007669"/>
    <property type="project" value="InterPro"/>
</dbReference>
<dbReference type="GO" id="GO:0007165">
    <property type="term" value="P:signal transduction"/>
    <property type="evidence" value="ECO:0007669"/>
    <property type="project" value="UniProtKB-KW"/>
</dbReference>
<evidence type="ECO:0000313" key="8">
    <source>
        <dbReference type="Proteomes" id="UP000238081"/>
    </source>
</evidence>
<keyword evidence="4" id="KW-0812">Transmembrane</keyword>
<dbReference type="PRINTS" id="PR00260">
    <property type="entry name" value="CHEMTRNSDUCR"/>
</dbReference>
<comment type="caution">
    <text evidence="7">The sequence shown here is derived from an EMBL/GenBank/DDBJ whole genome shotgun (WGS) entry which is preliminary data.</text>
</comment>
<reference evidence="7 8" key="1">
    <citation type="submission" date="2016-01" db="EMBL/GenBank/DDBJ databases">
        <title>Characterization of the Clostridium difficile lineages that are prevalent in Hong Kong and China.</title>
        <authorList>
            <person name="Kwok J.S.-L."/>
            <person name="Lam W.-Y."/>
            <person name="Ip M."/>
            <person name="Chan T.-F."/>
            <person name="Hawkey P.M."/>
            <person name="Tsui S.K.-W."/>
        </authorList>
    </citation>
    <scope>NUCLEOTIDE SEQUENCE [LARGE SCALE GENOMIC DNA]</scope>
    <source>
        <strain evidence="7 8">300064</strain>
    </source>
</reference>
<dbReference type="PROSITE" id="PS50885">
    <property type="entry name" value="HAMP"/>
    <property type="match status" value="1"/>
</dbReference>
<accession>A0A2S7FB12</accession>
<evidence type="ECO:0000256" key="4">
    <source>
        <dbReference type="SAM" id="Phobius"/>
    </source>
</evidence>
<dbReference type="InterPro" id="IPR004089">
    <property type="entry name" value="MCPsignal_dom"/>
</dbReference>
<feature type="transmembrane region" description="Helical" evidence="4">
    <location>
        <begin position="194"/>
        <end position="214"/>
    </location>
</feature>
<evidence type="ECO:0000313" key="7">
    <source>
        <dbReference type="EMBL" id="PPV14874.1"/>
    </source>
</evidence>
<dbReference type="Pfam" id="PF12729">
    <property type="entry name" value="4HB_MCP_1"/>
    <property type="match status" value="1"/>
</dbReference>
<feature type="transmembrane region" description="Helical" evidence="4">
    <location>
        <begin position="13"/>
        <end position="35"/>
    </location>
</feature>
<dbReference type="GO" id="GO:0006935">
    <property type="term" value="P:chemotaxis"/>
    <property type="evidence" value="ECO:0007669"/>
    <property type="project" value="InterPro"/>
</dbReference>
<dbReference type="InterPro" id="IPR047347">
    <property type="entry name" value="YvaQ-like_sensor"/>
</dbReference>
<dbReference type="Gene3D" id="6.10.340.10">
    <property type="match status" value="1"/>
</dbReference>
<gene>
    <name evidence="7" type="ORF">AWN73_13445</name>
</gene>
<dbReference type="SUPFAM" id="SSF58104">
    <property type="entry name" value="Methyl-accepting chemotaxis protein (MCP) signaling domain"/>
    <property type="match status" value="1"/>
</dbReference>
<proteinExistence type="inferred from homology"/>
<feature type="domain" description="Methyl-accepting transducer" evidence="5">
    <location>
        <begin position="283"/>
        <end position="534"/>
    </location>
</feature>
<feature type="domain" description="HAMP" evidence="6">
    <location>
        <begin position="212"/>
        <end position="264"/>
    </location>
</feature>
<evidence type="ECO:0000259" key="5">
    <source>
        <dbReference type="PROSITE" id="PS50111"/>
    </source>
</evidence>
<dbReference type="PANTHER" id="PTHR32089:SF112">
    <property type="entry name" value="LYSOZYME-LIKE PROTEIN-RELATED"/>
    <property type="match status" value="1"/>
</dbReference>
<dbReference type="GO" id="GO:0004888">
    <property type="term" value="F:transmembrane signaling receptor activity"/>
    <property type="evidence" value="ECO:0007669"/>
    <property type="project" value="InterPro"/>
</dbReference>
<evidence type="ECO:0000256" key="3">
    <source>
        <dbReference type="PROSITE-ProRule" id="PRU00284"/>
    </source>
</evidence>
<dbReference type="Gene3D" id="1.10.287.950">
    <property type="entry name" value="Methyl-accepting chemotaxis protein"/>
    <property type="match status" value="1"/>
</dbReference>
<dbReference type="InterPro" id="IPR003660">
    <property type="entry name" value="HAMP_dom"/>
</dbReference>
<dbReference type="InterPro" id="IPR004090">
    <property type="entry name" value="Chemotax_Me-accpt_rcpt"/>
</dbReference>
<dbReference type="Pfam" id="PF00015">
    <property type="entry name" value="MCPsignal"/>
    <property type="match status" value="1"/>
</dbReference>
<dbReference type="Proteomes" id="UP000238081">
    <property type="component" value="Unassembled WGS sequence"/>
</dbReference>
<sequence length="570" mass="63284">MKVLRNTKVKTKLLVSFITISLLIALVGTIGIVSLKSVAKNSNTMYENNLQSIYLLADIKQSLISVKSDVIELVFIKNEDRKSDLKDDIEINVDKNNKNVEQYENLPMTQEEKEIMPIYKNKLKEFRSLRDEVLKLIDESKYDEAAQQYQQLVAILDEVMNNINKLIDINLVNSKQFNLDNQAMYLKSNNIMKGLMLIGLLIAIGTGFIISNYINKNLSKITALAKNLAEFDFSVPMVVTAMDEFGQTGTALNKSIENVSNLIKIIIEKSQDMSSSSEELSATVEEITSKTEEIYEAVVDITNEMVEASSSSEEITASIEEVDTTVNELSEKAMEGSNNANEFKERALIVQKQGDKAIEEADNLYSEKKSKMLKAIEDGKVVNNIKVMADTIASISEQTNLLALNAAIEAARAGEQGKGFAVVAEEVRKLAEQSSQAVANIQETIVNVQNAFDNLSNNGNEILLFVNENVNPKFKEFGNMGNSYYTDSDFVSKMSEEIASMSEELTATAGQVTEAVRGMSETTQKSSENIERIKISVDETSKAIEQIAETAQSQAEFALNLNDIVNKFKI</sequence>
<name>A0A2S7FB12_CLOBU</name>
<dbReference type="InterPro" id="IPR024478">
    <property type="entry name" value="HlyB_4HB_MCP"/>
</dbReference>
<dbReference type="CDD" id="cd19411">
    <property type="entry name" value="MCP2201-like_sensor"/>
    <property type="match status" value="1"/>
</dbReference>
<evidence type="ECO:0000259" key="6">
    <source>
        <dbReference type="PROSITE" id="PS50885"/>
    </source>
</evidence>
<dbReference type="CDD" id="cd06225">
    <property type="entry name" value="HAMP"/>
    <property type="match status" value="1"/>
</dbReference>
<organism evidence="7 8">
    <name type="scientific">Clostridium butyricum</name>
    <dbReference type="NCBI Taxonomy" id="1492"/>
    <lineage>
        <taxon>Bacteria</taxon>
        <taxon>Bacillati</taxon>
        <taxon>Bacillota</taxon>
        <taxon>Clostridia</taxon>
        <taxon>Eubacteriales</taxon>
        <taxon>Clostridiaceae</taxon>
        <taxon>Clostridium</taxon>
    </lineage>
</organism>
<dbReference type="RefSeq" id="WP_027635461.1">
    <property type="nucleotide sequence ID" value="NZ_CANCWB010000001.1"/>
</dbReference>
<dbReference type="EMBL" id="LRDH01000105">
    <property type="protein sequence ID" value="PPV14874.1"/>
    <property type="molecule type" value="Genomic_DNA"/>
</dbReference>
<protein>
    <submittedName>
        <fullName evidence="7">Chemotaxis protein</fullName>
    </submittedName>
</protein>
<dbReference type="SMART" id="SM00283">
    <property type="entry name" value="MA"/>
    <property type="match status" value="1"/>
</dbReference>
<keyword evidence="4" id="KW-0472">Membrane</keyword>
<evidence type="ECO:0000256" key="1">
    <source>
        <dbReference type="ARBA" id="ARBA00023224"/>
    </source>
</evidence>
<evidence type="ECO:0000256" key="2">
    <source>
        <dbReference type="ARBA" id="ARBA00029447"/>
    </source>
</evidence>